<feature type="domain" description="HD" evidence="13">
    <location>
        <begin position="8"/>
        <end position="118"/>
    </location>
</feature>
<dbReference type="FunFam" id="3.30.460.10:FF:000001">
    <property type="entry name" value="GTP pyrophosphokinase RelA"/>
    <property type="match status" value="1"/>
</dbReference>
<evidence type="ECO:0000256" key="3">
    <source>
        <dbReference type="ARBA" id="ARBA00022730"/>
    </source>
</evidence>
<dbReference type="Pfam" id="PF13291">
    <property type="entry name" value="ACT_4"/>
    <property type="match status" value="1"/>
</dbReference>
<dbReference type="Proteomes" id="UP001174909">
    <property type="component" value="Unassembled WGS sequence"/>
</dbReference>
<dbReference type="Gene3D" id="3.30.460.10">
    <property type="entry name" value="Beta Polymerase, domain 2"/>
    <property type="match status" value="1"/>
</dbReference>
<dbReference type="Pfam" id="PF01649">
    <property type="entry name" value="Ribosomal_S20p"/>
    <property type="match status" value="1"/>
</dbReference>
<dbReference type="PROSITE" id="PS51831">
    <property type="entry name" value="HD"/>
    <property type="match status" value="1"/>
</dbReference>
<evidence type="ECO:0000256" key="11">
    <source>
        <dbReference type="SAM" id="MobiDB-lite"/>
    </source>
</evidence>
<dbReference type="SUPFAM" id="SSF109604">
    <property type="entry name" value="HD-domain/PDEase-like"/>
    <property type="match status" value="1"/>
</dbReference>
<dbReference type="SUPFAM" id="SSF81271">
    <property type="entry name" value="TGS-like"/>
    <property type="match status" value="1"/>
</dbReference>
<dbReference type="Pfam" id="PF13328">
    <property type="entry name" value="HD_4"/>
    <property type="match status" value="1"/>
</dbReference>
<evidence type="ECO:0000256" key="4">
    <source>
        <dbReference type="ARBA" id="ARBA00022884"/>
    </source>
</evidence>
<evidence type="ECO:0000256" key="9">
    <source>
        <dbReference type="ARBA" id="ARBA00075768"/>
    </source>
</evidence>
<dbReference type="FunFam" id="3.10.20.30:FF:000002">
    <property type="entry name" value="GTP pyrophosphokinase (RelA/SpoT)"/>
    <property type="match status" value="1"/>
</dbReference>
<evidence type="ECO:0000256" key="6">
    <source>
        <dbReference type="ARBA" id="ARBA00023274"/>
    </source>
</evidence>
<dbReference type="SMART" id="SM00471">
    <property type="entry name" value="HDc"/>
    <property type="match status" value="1"/>
</dbReference>
<dbReference type="InterPro" id="IPR004811">
    <property type="entry name" value="RelA/Spo_fam"/>
</dbReference>
<dbReference type="FunFam" id="1.10.3210.10:FF:000001">
    <property type="entry name" value="GTP pyrophosphokinase RelA"/>
    <property type="match status" value="1"/>
</dbReference>
<dbReference type="InterPro" id="IPR043519">
    <property type="entry name" value="NT_sf"/>
</dbReference>
<evidence type="ECO:0000256" key="7">
    <source>
        <dbReference type="ARBA" id="ARBA00025704"/>
    </source>
</evidence>
<dbReference type="GO" id="GO:0015969">
    <property type="term" value="P:guanosine tetraphosphate metabolic process"/>
    <property type="evidence" value="ECO:0007669"/>
    <property type="project" value="InterPro"/>
</dbReference>
<dbReference type="SUPFAM" id="SSF55021">
    <property type="entry name" value="ACT-like"/>
    <property type="match status" value="1"/>
</dbReference>
<evidence type="ECO:0000259" key="12">
    <source>
        <dbReference type="PROSITE" id="PS51671"/>
    </source>
</evidence>
<keyword evidence="6" id="KW-0687">Ribonucleoprotein</keyword>
<evidence type="ECO:0000256" key="5">
    <source>
        <dbReference type="ARBA" id="ARBA00022980"/>
    </source>
</evidence>
<dbReference type="InterPro" id="IPR045865">
    <property type="entry name" value="ACT-like_dom_sf"/>
</dbReference>
<dbReference type="Pfam" id="PF02824">
    <property type="entry name" value="TGS"/>
    <property type="match status" value="1"/>
</dbReference>
<dbReference type="SMART" id="SM00954">
    <property type="entry name" value="RelA_SpoT"/>
    <property type="match status" value="1"/>
</dbReference>
<keyword evidence="16" id="KW-1185">Reference proteome</keyword>
<evidence type="ECO:0000256" key="2">
    <source>
        <dbReference type="ARBA" id="ARBA00013251"/>
    </source>
</evidence>
<evidence type="ECO:0000256" key="8">
    <source>
        <dbReference type="ARBA" id="ARBA00070102"/>
    </source>
</evidence>
<dbReference type="InterPro" id="IPR007685">
    <property type="entry name" value="RelA_SpoT"/>
</dbReference>
<comment type="pathway">
    <text evidence="7">Purine metabolism.</text>
</comment>
<dbReference type="Gene3D" id="1.20.58.110">
    <property type="entry name" value="Ribosomal protein S20"/>
    <property type="match status" value="1"/>
</dbReference>
<feature type="compositionally biased region" description="Basic and acidic residues" evidence="11">
    <location>
        <begin position="715"/>
        <end position="724"/>
    </location>
</feature>
<feature type="domain" description="ACT" evidence="12">
    <location>
        <begin position="609"/>
        <end position="683"/>
    </location>
</feature>
<reference evidence="15" key="1">
    <citation type="submission" date="2023-03" db="EMBL/GenBank/DDBJ databases">
        <authorList>
            <person name="Steffen K."/>
            <person name="Cardenas P."/>
        </authorList>
    </citation>
    <scope>NUCLEOTIDE SEQUENCE</scope>
</reference>
<dbReference type="PANTHER" id="PTHR21262">
    <property type="entry name" value="GUANOSINE-3',5'-BIS DIPHOSPHATE 3'-PYROPHOSPHOHYDROLASE"/>
    <property type="match status" value="1"/>
</dbReference>
<dbReference type="NCBIfam" id="TIGR00029">
    <property type="entry name" value="S20"/>
    <property type="match status" value="1"/>
</dbReference>
<keyword evidence="5" id="KW-0689">Ribosomal protein</keyword>
<dbReference type="Pfam" id="PF04607">
    <property type="entry name" value="RelA_SpoT"/>
    <property type="match status" value="1"/>
</dbReference>
<dbReference type="InterPro" id="IPR006674">
    <property type="entry name" value="HD_domain"/>
</dbReference>
<dbReference type="PROSITE" id="PS51671">
    <property type="entry name" value="ACT"/>
    <property type="match status" value="1"/>
</dbReference>
<comment type="similarity">
    <text evidence="1">Belongs to the RelA/SpoT family.</text>
</comment>
<comment type="caution">
    <text evidence="15">The sequence shown here is derived from an EMBL/GenBank/DDBJ whole genome shotgun (WGS) entry which is preliminary data.</text>
</comment>
<dbReference type="PROSITE" id="PS51880">
    <property type="entry name" value="TGS"/>
    <property type="match status" value="1"/>
</dbReference>
<keyword evidence="4" id="KW-0694">RNA-binding</keyword>
<dbReference type="InterPro" id="IPR036510">
    <property type="entry name" value="Ribosomal_bS20_sf"/>
</dbReference>
<dbReference type="CDD" id="cd04876">
    <property type="entry name" value="ACT_RelA-SpoT"/>
    <property type="match status" value="1"/>
</dbReference>
<evidence type="ECO:0000259" key="13">
    <source>
        <dbReference type="PROSITE" id="PS51831"/>
    </source>
</evidence>
<evidence type="ECO:0000256" key="10">
    <source>
        <dbReference type="ARBA" id="ARBA00082153"/>
    </source>
</evidence>
<dbReference type="PANTHER" id="PTHR21262:SF31">
    <property type="entry name" value="GTP PYROPHOSPHOKINASE"/>
    <property type="match status" value="1"/>
</dbReference>
<keyword evidence="3" id="KW-0699">rRNA-binding</keyword>
<dbReference type="CDD" id="cd00077">
    <property type="entry name" value="HDc"/>
    <property type="match status" value="1"/>
</dbReference>
<protein>
    <recommendedName>
        <fullName evidence="8">Putative GTP diphosphokinase RSH1, chloroplastic</fullName>
        <ecNumber evidence="2">2.7.6.5</ecNumber>
    </recommendedName>
    <alternativeName>
        <fullName evidence="9">RelA/SpoT homolog 1</fullName>
    </alternativeName>
    <alternativeName>
        <fullName evidence="10">ppGpp synthetase RSH1</fullName>
    </alternativeName>
</protein>
<dbReference type="InterPro" id="IPR002583">
    <property type="entry name" value="Ribosomal_bS20"/>
</dbReference>
<dbReference type="HAMAP" id="MF_00500">
    <property type="entry name" value="Ribosomal_bS20"/>
    <property type="match status" value="1"/>
</dbReference>
<sequence length="768" mass="86429">MRLSGEPYINHPVETALYLADLHLDSTTIAAALLHDVIEDCDVSLEKVDAEFGAEVAHLVDGVTKLNRLGLRTSDIDDGDQSRSEGGNQAASLRKMLVAMAQDLRVVLIKLADRLHNMRTLKYVPLERRIAIAQETLDIYAPLAHRLGMWDIKWRLEDIAFQQLQPARYREISRLLSKTRDERERHIGEVRRTLEQALKEHGIKGQVTGRAKSIYSIQIKMQAYAAQRKDFNDIHDLFALRVLVDEKSECYTTLGVVHALWTPLPGQFDDYVAKPKENLYQSLHTTLMGPGAMPLEVQIRTHDMHRLAEHGVASHWLYKEGLNQTSVFERKMTWLRQLLDWQREVSGAEEFLENVKTDLFPDRVFVYTPKGDVKELPAGSTSIDMAYHVHTELGHRCIGAKVTGKLTALDTPLQNGDTVEILTSKVARGPSLDWLNPHAGYVRSATARQRIRLWFRRQERSENVERGKELLSRELRRLDVTPTAEEIARLFHKDSVEELFHALGSGAVTVNQVTARLTAMAPHQPPSIDYKVPVTGPASGIEVLGLGNLLTHIAQCCSPLPKDEIIGYVTRNRGVSIHRKGCKNVISEDEPERIIKVDWGDRKNLYPVRLVMEAWDRLGLLRDVTTYVSGEKANIASLVTRETEEGIAIMELTVFTTDVNQLSRLFTKLEEVQGMIKVNRVNLNKSPDAQPLEAKTKKTVRNKTARSSAKNAVTEAKRALDSNSRDQAASAVARAESVLDVGVRKGVLHPNNAARRKSRLAKRLARMA</sequence>
<dbReference type="SUPFAM" id="SSF46992">
    <property type="entry name" value="Ribosomal protein S20"/>
    <property type="match status" value="1"/>
</dbReference>
<dbReference type="GO" id="GO:0006412">
    <property type="term" value="P:translation"/>
    <property type="evidence" value="ECO:0007669"/>
    <property type="project" value="InterPro"/>
</dbReference>
<gene>
    <name evidence="15" type="ORF">GBAR_LOCUS21272</name>
</gene>
<proteinExistence type="inferred from homology"/>
<dbReference type="GO" id="GO:0005886">
    <property type="term" value="C:plasma membrane"/>
    <property type="evidence" value="ECO:0007669"/>
    <property type="project" value="TreeGrafter"/>
</dbReference>
<evidence type="ECO:0000313" key="15">
    <source>
        <dbReference type="EMBL" id="CAI8038139.1"/>
    </source>
</evidence>
<dbReference type="CDD" id="cd01668">
    <property type="entry name" value="TGS_RSH"/>
    <property type="match status" value="1"/>
</dbReference>
<dbReference type="AlphaFoldDB" id="A0AA35WZ18"/>
<accession>A0AA35WZ18</accession>
<dbReference type="Gene3D" id="1.10.3210.10">
    <property type="entry name" value="Hypothetical protein af1432"/>
    <property type="match status" value="1"/>
</dbReference>
<feature type="domain" description="TGS" evidence="14">
    <location>
        <begin position="362"/>
        <end position="423"/>
    </location>
</feature>
<dbReference type="EMBL" id="CASHTH010002977">
    <property type="protein sequence ID" value="CAI8038139.1"/>
    <property type="molecule type" value="Genomic_DNA"/>
</dbReference>
<dbReference type="NCBIfam" id="TIGR00691">
    <property type="entry name" value="spoT_relA"/>
    <property type="match status" value="1"/>
</dbReference>
<dbReference type="InterPro" id="IPR012676">
    <property type="entry name" value="TGS-like"/>
</dbReference>
<dbReference type="InterPro" id="IPR012675">
    <property type="entry name" value="Beta-grasp_dom_sf"/>
</dbReference>
<dbReference type="GO" id="GO:0019843">
    <property type="term" value="F:rRNA binding"/>
    <property type="evidence" value="ECO:0007669"/>
    <property type="project" value="UniProtKB-KW"/>
</dbReference>
<feature type="region of interest" description="Disordered" evidence="11">
    <location>
        <begin position="694"/>
        <end position="725"/>
    </location>
</feature>
<dbReference type="GO" id="GO:0008728">
    <property type="term" value="F:GTP diphosphokinase activity"/>
    <property type="evidence" value="ECO:0007669"/>
    <property type="project" value="UniProtKB-EC"/>
</dbReference>
<evidence type="ECO:0000256" key="1">
    <source>
        <dbReference type="ARBA" id="ARBA00007476"/>
    </source>
</evidence>
<name>A0AA35WZ18_GEOBA</name>
<dbReference type="SUPFAM" id="SSF81301">
    <property type="entry name" value="Nucleotidyltransferase"/>
    <property type="match status" value="1"/>
</dbReference>
<dbReference type="Gene3D" id="3.30.70.260">
    <property type="match status" value="1"/>
</dbReference>
<dbReference type="InterPro" id="IPR004095">
    <property type="entry name" value="TGS"/>
</dbReference>
<dbReference type="GO" id="GO:0005840">
    <property type="term" value="C:ribosome"/>
    <property type="evidence" value="ECO:0007669"/>
    <property type="project" value="UniProtKB-KW"/>
</dbReference>
<dbReference type="InterPro" id="IPR002912">
    <property type="entry name" value="ACT_dom"/>
</dbReference>
<organism evidence="15 16">
    <name type="scientific">Geodia barretti</name>
    <name type="common">Barrett's horny sponge</name>
    <dbReference type="NCBI Taxonomy" id="519541"/>
    <lineage>
        <taxon>Eukaryota</taxon>
        <taxon>Metazoa</taxon>
        <taxon>Porifera</taxon>
        <taxon>Demospongiae</taxon>
        <taxon>Heteroscleromorpha</taxon>
        <taxon>Tetractinellida</taxon>
        <taxon>Astrophorina</taxon>
        <taxon>Geodiidae</taxon>
        <taxon>Geodia</taxon>
    </lineage>
</organism>
<dbReference type="Gene3D" id="3.10.20.30">
    <property type="match status" value="1"/>
</dbReference>
<evidence type="ECO:0000313" key="16">
    <source>
        <dbReference type="Proteomes" id="UP001174909"/>
    </source>
</evidence>
<dbReference type="InterPro" id="IPR003607">
    <property type="entry name" value="HD/PDEase_dom"/>
</dbReference>
<evidence type="ECO:0000259" key="14">
    <source>
        <dbReference type="PROSITE" id="PS51880"/>
    </source>
</evidence>
<dbReference type="InterPro" id="IPR033655">
    <property type="entry name" value="TGS_RelA/SpoT"/>
</dbReference>
<dbReference type="GO" id="GO:1990904">
    <property type="term" value="C:ribonucleoprotein complex"/>
    <property type="evidence" value="ECO:0007669"/>
    <property type="project" value="UniProtKB-KW"/>
</dbReference>
<dbReference type="EC" id="2.7.6.5" evidence="2"/>
<dbReference type="CDD" id="cd05399">
    <property type="entry name" value="NT_Rel-Spo_like"/>
    <property type="match status" value="1"/>
</dbReference>
<dbReference type="GO" id="GO:0003735">
    <property type="term" value="F:structural constituent of ribosome"/>
    <property type="evidence" value="ECO:0007669"/>
    <property type="project" value="InterPro"/>
</dbReference>